<keyword evidence="9" id="KW-1185">Reference proteome</keyword>
<comment type="cofactor">
    <cofactor evidence="1">
        <name>Fe cation</name>
        <dbReference type="ChEBI" id="CHEBI:24875"/>
    </cofactor>
</comment>
<evidence type="ECO:0000313" key="8">
    <source>
        <dbReference type="EMBL" id="SFC58466.1"/>
    </source>
</evidence>
<keyword evidence="3" id="KW-0479">Metal-binding</keyword>
<evidence type="ECO:0000256" key="3">
    <source>
        <dbReference type="ARBA" id="ARBA00022723"/>
    </source>
</evidence>
<dbReference type="SUPFAM" id="SSF55961">
    <property type="entry name" value="Bet v1-like"/>
    <property type="match status" value="1"/>
</dbReference>
<feature type="domain" description="Rieske" evidence="7">
    <location>
        <begin position="45"/>
        <end position="153"/>
    </location>
</feature>
<dbReference type="SUPFAM" id="SSF50022">
    <property type="entry name" value="ISP domain"/>
    <property type="match status" value="1"/>
</dbReference>
<evidence type="ECO:0000256" key="5">
    <source>
        <dbReference type="ARBA" id="ARBA00023004"/>
    </source>
</evidence>
<keyword evidence="4" id="KW-0560">Oxidoreductase</keyword>
<dbReference type="AlphaFoldDB" id="A0A1I1KCG3"/>
<dbReference type="InterPro" id="IPR036922">
    <property type="entry name" value="Rieske_2Fe-2S_sf"/>
</dbReference>
<evidence type="ECO:0000256" key="1">
    <source>
        <dbReference type="ARBA" id="ARBA00001962"/>
    </source>
</evidence>
<dbReference type="Pfam" id="PF00355">
    <property type="entry name" value="Rieske"/>
    <property type="match status" value="1"/>
</dbReference>
<dbReference type="Proteomes" id="UP000198862">
    <property type="component" value="Unassembled WGS sequence"/>
</dbReference>
<dbReference type="PROSITE" id="PS51296">
    <property type="entry name" value="RIESKE"/>
    <property type="match status" value="1"/>
</dbReference>
<dbReference type="GO" id="GO:0016491">
    <property type="term" value="F:oxidoreductase activity"/>
    <property type="evidence" value="ECO:0007669"/>
    <property type="project" value="UniProtKB-KW"/>
</dbReference>
<dbReference type="PRINTS" id="PR00090">
    <property type="entry name" value="RNGDIOXGNASE"/>
</dbReference>
<dbReference type="EMBL" id="FOLO01000012">
    <property type="protein sequence ID" value="SFC58466.1"/>
    <property type="molecule type" value="Genomic_DNA"/>
</dbReference>
<dbReference type="CDD" id="cd03469">
    <property type="entry name" value="Rieske_RO_Alpha_N"/>
    <property type="match status" value="1"/>
</dbReference>
<evidence type="ECO:0000256" key="4">
    <source>
        <dbReference type="ARBA" id="ARBA00023002"/>
    </source>
</evidence>
<keyword evidence="5" id="KW-0408">Iron</keyword>
<dbReference type="InterPro" id="IPR017941">
    <property type="entry name" value="Rieske_2Fe-2S"/>
</dbReference>
<dbReference type="GO" id="GO:0051537">
    <property type="term" value="F:2 iron, 2 sulfur cluster binding"/>
    <property type="evidence" value="ECO:0007669"/>
    <property type="project" value="UniProtKB-KW"/>
</dbReference>
<organism evidence="8 9">
    <name type="scientific">Pseudoalteromonas denitrificans DSM 6059</name>
    <dbReference type="NCBI Taxonomy" id="1123010"/>
    <lineage>
        <taxon>Bacteria</taxon>
        <taxon>Pseudomonadati</taxon>
        <taxon>Pseudomonadota</taxon>
        <taxon>Gammaproteobacteria</taxon>
        <taxon>Alteromonadales</taxon>
        <taxon>Pseudoalteromonadaceae</taxon>
        <taxon>Pseudoalteromonas</taxon>
    </lineage>
</organism>
<gene>
    <name evidence="8" type="ORF">SAMN02745724_02033</name>
</gene>
<dbReference type="PANTHER" id="PTHR43756">
    <property type="entry name" value="CHOLINE MONOOXYGENASE, CHLOROPLASTIC"/>
    <property type="match status" value="1"/>
</dbReference>
<proteinExistence type="predicted"/>
<dbReference type="Gene3D" id="2.102.10.10">
    <property type="entry name" value="Rieske [2Fe-2S] iron-sulphur domain"/>
    <property type="match status" value="1"/>
</dbReference>
<evidence type="ECO:0000256" key="6">
    <source>
        <dbReference type="ARBA" id="ARBA00023014"/>
    </source>
</evidence>
<dbReference type="InterPro" id="IPR015879">
    <property type="entry name" value="Ring_hydroxy_dOase_asu_C_dom"/>
</dbReference>
<accession>A0A1I1KCG3</accession>
<evidence type="ECO:0000259" key="7">
    <source>
        <dbReference type="PROSITE" id="PS51296"/>
    </source>
</evidence>
<name>A0A1I1KCG3_9GAMM</name>
<protein>
    <submittedName>
        <fullName evidence="8">Ring hydroxylating alpha subunit (Catalytic domain)</fullName>
    </submittedName>
</protein>
<dbReference type="STRING" id="1123010.SAMN02745724_02033"/>
<reference evidence="8 9" key="1">
    <citation type="submission" date="2016-10" db="EMBL/GenBank/DDBJ databases">
        <authorList>
            <person name="de Groot N.N."/>
        </authorList>
    </citation>
    <scope>NUCLEOTIDE SEQUENCE [LARGE SCALE GENOMIC DNA]</scope>
    <source>
        <strain evidence="8 9">DSM 6059</strain>
    </source>
</reference>
<dbReference type="Gene3D" id="3.90.380.10">
    <property type="entry name" value="Naphthalene 1,2-dioxygenase Alpha Subunit, Chain A, domain 1"/>
    <property type="match status" value="2"/>
</dbReference>
<sequence>MNHLLSQYKEIASASLDSAKSLPFGAYINESVFNLEVEKIFHKEWIFVCAEQAMKNSGDYFAFDLAGESVVIIKGKDGALQAMSNNCRHRGTPLLDTGFGHIANNIVCPYHAWTYDDKGEFKGAPFPGKVKIKKEQHCLPQFKLETWFGLLFINLDKGAAPLADKLKGIEVYTSIYKPERFEMYTPGLTEFWDANWKLAMENALEGYHVFKVHKDTLETVGPSKLSYYVAGSSKWTITGGASENASGKLAKWFRGSYPEAYNHYQVIILPPSFVAILNYDSLSWIHVLPDGKGKSEICSGSLSPKSMFKEDKQSKAFTEAFFAEDKWICERVQKGMHSKLGLGGKLVEMELSVVDFHQYLSSRLFDTAVDDFFEDENAKRFKIE</sequence>
<dbReference type="RefSeq" id="WP_091983338.1">
    <property type="nucleotide sequence ID" value="NZ_FOLO01000012.1"/>
</dbReference>
<keyword evidence="6" id="KW-0411">Iron-sulfur</keyword>
<dbReference type="InterPro" id="IPR001663">
    <property type="entry name" value="Rng_hydr_dOase-A"/>
</dbReference>
<dbReference type="GO" id="GO:0005506">
    <property type="term" value="F:iron ion binding"/>
    <property type="evidence" value="ECO:0007669"/>
    <property type="project" value="InterPro"/>
</dbReference>
<evidence type="ECO:0000313" key="9">
    <source>
        <dbReference type="Proteomes" id="UP000198862"/>
    </source>
</evidence>
<dbReference type="PANTHER" id="PTHR43756:SF5">
    <property type="entry name" value="CHOLINE MONOOXYGENASE, CHLOROPLASTIC"/>
    <property type="match status" value="1"/>
</dbReference>
<evidence type="ECO:0000256" key="2">
    <source>
        <dbReference type="ARBA" id="ARBA00022714"/>
    </source>
</evidence>
<dbReference type="Pfam" id="PF00848">
    <property type="entry name" value="Ring_hydroxyl_A"/>
    <property type="match status" value="1"/>
</dbReference>
<keyword evidence="2" id="KW-0001">2Fe-2S</keyword>
<dbReference type="OrthoDB" id="9769355at2"/>